<feature type="region of interest" description="Disordered" evidence="2">
    <location>
        <begin position="144"/>
        <end position="209"/>
    </location>
</feature>
<comment type="caution">
    <text evidence="3">The sequence shown here is derived from an EMBL/GenBank/DDBJ whole genome shotgun (WGS) entry which is preliminary data.</text>
</comment>
<name>A0AAV5C434_ELECO</name>
<organism evidence="3 4">
    <name type="scientific">Eleusine coracana subsp. coracana</name>
    <dbReference type="NCBI Taxonomy" id="191504"/>
    <lineage>
        <taxon>Eukaryota</taxon>
        <taxon>Viridiplantae</taxon>
        <taxon>Streptophyta</taxon>
        <taxon>Embryophyta</taxon>
        <taxon>Tracheophyta</taxon>
        <taxon>Spermatophyta</taxon>
        <taxon>Magnoliopsida</taxon>
        <taxon>Liliopsida</taxon>
        <taxon>Poales</taxon>
        <taxon>Poaceae</taxon>
        <taxon>PACMAD clade</taxon>
        <taxon>Chloridoideae</taxon>
        <taxon>Cynodonteae</taxon>
        <taxon>Eleusininae</taxon>
        <taxon>Eleusine</taxon>
    </lineage>
</organism>
<accession>A0AAV5C434</accession>
<keyword evidence="1" id="KW-0175">Coiled coil</keyword>
<evidence type="ECO:0000256" key="1">
    <source>
        <dbReference type="SAM" id="Coils"/>
    </source>
</evidence>
<dbReference type="AlphaFoldDB" id="A0AAV5C434"/>
<evidence type="ECO:0000313" key="3">
    <source>
        <dbReference type="EMBL" id="GJM93276.1"/>
    </source>
</evidence>
<proteinExistence type="predicted"/>
<feature type="compositionally biased region" description="Basic residues" evidence="2">
    <location>
        <begin position="170"/>
        <end position="180"/>
    </location>
</feature>
<feature type="coiled-coil region" evidence="1">
    <location>
        <begin position="398"/>
        <end position="502"/>
    </location>
</feature>
<reference evidence="3" key="2">
    <citation type="submission" date="2021-12" db="EMBL/GenBank/DDBJ databases">
        <title>Resequencing data analysis of finger millet.</title>
        <authorList>
            <person name="Hatakeyama M."/>
            <person name="Aluri S."/>
            <person name="Balachadran M.T."/>
            <person name="Sivarajan S.R."/>
            <person name="Poveda L."/>
            <person name="Shimizu-Inatsugi R."/>
            <person name="Schlapbach R."/>
            <person name="Sreeman S.M."/>
            <person name="Shimizu K.K."/>
        </authorList>
    </citation>
    <scope>NUCLEOTIDE SEQUENCE</scope>
</reference>
<dbReference type="Proteomes" id="UP001054889">
    <property type="component" value="Unassembled WGS sequence"/>
</dbReference>
<reference evidence="3" key="1">
    <citation type="journal article" date="2018" name="DNA Res.">
        <title>Multiple hybrid de novo genome assembly of finger millet, an orphan allotetraploid crop.</title>
        <authorList>
            <person name="Hatakeyama M."/>
            <person name="Aluri S."/>
            <person name="Balachadran M.T."/>
            <person name="Sivarajan S.R."/>
            <person name="Patrignani A."/>
            <person name="Gruter S."/>
            <person name="Poveda L."/>
            <person name="Shimizu-Inatsugi R."/>
            <person name="Baeten J."/>
            <person name="Francoijs K.J."/>
            <person name="Nataraja K.N."/>
            <person name="Reddy Y.A.N."/>
            <person name="Phadnis S."/>
            <person name="Ravikumar R.L."/>
            <person name="Schlapbach R."/>
            <person name="Sreeman S.M."/>
            <person name="Shimizu K.K."/>
        </authorList>
    </citation>
    <scope>NUCLEOTIDE SEQUENCE</scope>
</reference>
<keyword evidence="4" id="KW-1185">Reference proteome</keyword>
<dbReference type="EMBL" id="BQKI01000004">
    <property type="protein sequence ID" value="GJM93276.1"/>
    <property type="molecule type" value="Genomic_DNA"/>
</dbReference>
<gene>
    <name evidence="3" type="primary">ga09821</name>
    <name evidence="3" type="ORF">PR202_ga09821</name>
</gene>
<evidence type="ECO:0000313" key="4">
    <source>
        <dbReference type="Proteomes" id="UP001054889"/>
    </source>
</evidence>
<evidence type="ECO:0000256" key="2">
    <source>
        <dbReference type="SAM" id="MobiDB-lite"/>
    </source>
</evidence>
<sequence>MKTTEWDKNISPHGELGTCLSWKWPVEDDKAKSIAKVMRTLDVDKLTIELFCAILSLYKWNVDEAAEQFDICRGKQQIPPEQSMKKKLVSQFNFVKEQLRQFFPLGDNSCASMHETRKNNLEMINLSNQSLSCDLTPAKRKLVDKDQSCDLPPQQKRKVGKLPRGSPHTQKPRRSPRLTHLKNTSDRTNNTMEERSEVLGPSPAPENQVKDRADKTCLLHEKRGSFWKGIHEEVKGSLSQGFRRENIKELTERNVSVTSETFISTGRIEIESLSIDCELTSDARITEPYFTWKPSQQGTHLERILLDIERENFMNTITHVQKIIRDECPDLQTAYVIEDIVRICIRKWDVCLQDSSAQKVVNALLEHAKIIKEEQNFNIEVRKEEFSAKIQDRSKWQLKELETGYISLELDYKKATEDASICFSTLQKHKKELHAIEDDIKHLQQAMMMKEDEVQKLRHLVSEHETMYQKSTMERVRVKMAMNRYQQTLDEVKRRLASTESGSIDVEVLVKEEMDNMRKEIELSKGSILSIKFMKE</sequence>
<protein>
    <submittedName>
        <fullName evidence="3">Uncharacterized protein</fullName>
    </submittedName>
</protein>